<evidence type="ECO:0000256" key="1">
    <source>
        <dbReference type="ARBA" id="ARBA00004651"/>
    </source>
</evidence>
<dbReference type="EMBL" id="JQCB01000006">
    <property type="protein sequence ID" value="KRN95967.1"/>
    <property type="molecule type" value="Genomic_DNA"/>
</dbReference>
<evidence type="ECO:0000313" key="9">
    <source>
        <dbReference type="EMBL" id="KRN95967.1"/>
    </source>
</evidence>
<evidence type="ECO:0000256" key="4">
    <source>
        <dbReference type="ARBA" id="ARBA00022692"/>
    </source>
</evidence>
<feature type="transmembrane region" description="Helical" evidence="7">
    <location>
        <begin position="393"/>
        <end position="414"/>
    </location>
</feature>
<evidence type="ECO:0000256" key="6">
    <source>
        <dbReference type="ARBA" id="ARBA00023136"/>
    </source>
</evidence>
<evidence type="ECO:0000256" key="7">
    <source>
        <dbReference type="SAM" id="Phobius"/>
    </source>
</evidence>
<dbReference type="PATRIC" id="fig|348151.3.peg.1689"/>
<dbReference type="PANTHER" id="PTHR43414:SF6">
    <property type="entry name" value="MULTIDRUG RESISTANCE PROTEIN MDTG"/>
    <property type="match status" value="1"/>
</dbReference>
<gene>
    <name evidence="9" type="ORF">IV55_GL001638</name>
</gene>
<evidence type="ECO:0000256" key="5">
    <source>
        <dbReference type="ARBA" id="ARBA00022989"/>
    </source>
</evidence>
<dbReference type="PANTHER" id="PTHR43414">
    <property type="entry name" value="MULTIDRUG RESISTANCE PROTEIN MDTG"/>
    <property type="match status" value="1"/>
</dbReference>
<organism evidence="9 10">
    <name type="scientific">Furfurilactobacillus siliginis</name>
    <dbReference type="NCBI Taxonomy" id="348151"/>
    <lineage>
        <taxon>Bacteria</taxon>
        <taxon>Bacillati</taxon>
        <taxon>Bacillota</taxon>
        <taxon>Bacilli</taxon>
        <taxon>Lactobacillales</taxon>
        <taxon>Lactobacillaceae</taxon>
        <taxon>Furfurilactobacillus</taxon>
    </lineage>
</organism>
<feature type="transmembrane region" description="Helical" evidence="7">
    <location>
        <begin position="37"/>
        <end position="61"/>
    </location>
</feature>
<accession>A0A0R2L2E0</accession>
<keyword evidence="10" id="KW-1185">Reference proteome</keyword>
<evidence type="ECO:0000256" key="2">
    <source>
        <dbReference type="ARBA" id="ARBA00022448"/>
    </source>
</evidence>
<dbReference type="InterPro" id="IPR036259">
    <property type="entry name" value="MFS_trans_sf"/>
</dbReference>
<dbReference type="Pfam" id="PF07690">
    <property type="entry name" value="MFS_1"/>
    <property type="match status" value="1"/>
</dbReference>
<dbReference type="GO" id="GO:0005886">
    <property type="term" value="C:plasma membrane"/>
    <property type="evidence" value="ECO:0007669"/>
    <property type="project" value="UniProtKB-SubCell"/>
</dbReference>
<dbReference type="InterPro" id="IPR020846">
    <property type="entry name" value="MFS_dom"/>
</dbReference>
<dbReference type="Gene3D" id="1.20.1250.20">
    <property type="entry name" value="MFS general substrate transporter like domains"/>
    <property type="match status" value="2"/>
</dbReference>
<dbReference type="CDD" id="cd17391">
    <property type="entry name" value="MFS_MdtG_MDR_like"/>
    <property type="match status" value="1"/>
</dbReference>
<keyword evidence="4 7" id="KW-0812">Transmembrane</keyword>
<keyword evidence="5 7" id="KW-1133">Transmembrane helix</keyword>
<feature type="transmembrane region" description="Helical" evidence="7">
    <location>
        <begin position="368"/>
        <end position="387"/>
    </location>
</feature>
<reference evidence="9 10" key="1">
    <citation type="journal article" date="2015" name="Genome Announc.">
        <title>Expanding the biotechnology potential of lactobacilli through comparative genomics of 213 strains and associated genera.</title>
        <authorList>
            <person name="Sun Z."/>
            <person name="Harris H.M."/>
            <person name="McCann A."/>
            <person name="Guo C."/>
            <person name="Argimon S."/>
            <person name="Zhang W."/>
            <person name="Yang X."/>
            <person name="Jeffery I.B."/>
            <person name="Cooney J.C."/>
            <person name="Kagawa T.F."/>
            <person name="Liu W."/>
            <person name="Song Y."/>
            <person name="Salvetti E."/>
            <person name="Wrobel A."/>
            <person name="Rasinkangas P."/>
            <person name="Parkhill J."/>
            <person name="Rea M.C."/>
            <person name="O'Sullivan O."/>
            <person name="Ritari J."/>
            <person name="Douillard F.P."/>
            <person name="Paul Ross R."/>
            <person name="Yang R."/>
            <person name="Briner A.E."/>
            <person name="Felis G.E."/>
            <person name="de Vos W.M."/>
            <person name="Barrangou R."/>
            <person name="Klaenhammer T.R."/>
            <person name="Caufield P.W."/>
            <person name="Cui Y."/>
            <person name="Zhang H."/>
            <person name="O'Toole P.W."/>
        </authorList>
    </citation>
    <scope>NUCLEOTIDE SEQUENCE [LARGE SCALE GENOMIC DNA]</scope>
    <source>
        <strain evidence="9 10">DSM 22696</strain>
    </source>
</reference>
<dbReference type="Proteomes" id="UP000051139">
    <property type="component" value="Unassembled WGS sequence"/>
</dbReference>
<comment type="subcellular location">
    <subcellularLocation>
        <location evidence="1">Cell membrane</location>
        <topology evidence="1">Multi-pass membrane protein</topology>
    </subcellularLocation>
</comment>
<dbReference type="InterPro" id="IPR005828">
    <property type="entry name" value="MFS_sugar_transport-like"/>
</dbReference>
<evidence type="ECO:0000259" key="8">
    <source>
        <dbReference type="PROSITE" id="PS50850"/>
    </source>
</evidence>
<feature type="transmembrane region" description="Helical" evidence="7">
    <location>
        <begin position="106"/>
        <end position="125"/>
    </location>
</feature>
<dbReference type="Pfam" id="PF00083">
    <property type="entry name" value="Sugar_tr"/>
    <property type="match status" value="1"/>
</dbReference>
<feature type="domain" description="Major facilitator superfamily (MFS) profile" evidence="8">
    <location>
        <begin position="35"/>
        <end position="422"/>
    </location>
</feature>
<evidence type="ECO:0000313" key="10">
    <source>
        <dbReference type="Proteomes" id="UP000051139"/>
    </source>
</evidence>
<dbReference type="AlphaFoldDB" id="A0A0R2L2E0"/>
<keyword evidence="2" id="KW-0813">Transport</keyword>
<dbReference type="SUPFAM" id="SSF103473">
    <property type="entry name" value="MFS general substrate transporter"/>
    <property type="match status" value="1"/>
</dbReference>
<feature type="transmembrane region" description="Helical" evidence="7">
    <location>
        <begin position="163"/>
        <end position="187"/>
    </location>
</feature>
<proteinExistence type="predicted"/>
<feature type="transmembrane region" description="Helical" evidence="7">
    <location>
        <begin position="274"/>
        <end position="298"/>
    </location>
</feature>
<name>A0A0R2L2E0_9LACO</name>
<feature type="transmembrane region" description="Helical" evidence="7">
    <location>
        <begin position="193"/>
        <end position="213"/>
    </location>
</feature>
<sequence>MQNIPQTSLKIKKDALLFKQLKHQLFRKRLPWEQNIFVLWFGTFMAGMAFSEIMPFMSLYIDTLGHFSTAQLNFYSGITFSATYLVTAIVSPLWGRLADRRGRKLMILRASLGMAIVLGAMGLVTTVWELIALRFIQGVFSGYISNANALVATESPKEHSGQALGTLVTGFTAGNLLGPLLGGTLAASFGYRVTFFITGGLLLIVFLLSWLFVHEHFTPVEKDAMKSTKDVIKTFKHPQLILGMLITTTIIQIANQSISPILSLYVRQLLHGNGSVSLVAGIIAAIPGLATIVAAPRLGVLGDKIGTERILTIGFVFAICVFIPMAFVRNVWELGFFRFLIGISDATMMPAVQTLLAKNSPVSVTGRVFSWNQSFMAMGSIVGPLIGSVVSGTWGYGAVFLSTGAIVACNLVLFRFNTRDFRAAKAK</sequence>
<dbReference type="GO" id="GO:0022857">
    <property type="term" value="F:transmembrane transporter activity"/>
    <property type="evidence" value="ECO:0007669"/>
    <property type="project" value="InterPro"/>
</dbReference>
<keyword evidence="6 7" id="KW-0472">Membrane</keyword>
<dbReference type="PROSITE" id="PS50850">
    <property type="entry name" value="MFS"/>
    <property type="match status" value="1"/>
</dbReference>
<feature type="transmembrane region" description="Helical" evidence="7">
    <location>
        <begin position="310"/>
        <end position="328"/>
    </location>
</feature>
<comment type="caution">
    <text evidence="9">The sequence shown here is derived from an EMBL/GenBank/DDBJ whole genome shotgun (WGS) entry which is preliminary data.</text>
</comment>
<protein>
    <recommendedName>
        <fullName evidence="8">Major facilitator superfamily (MFS) profile domain-containing protein</fullName>
    </recommendedName>
</protein>
<dbReference type="InterPro" id="IPR011701">
    <property type="entry name" value="MFS"/>
</dbReference>
<dbReference type="PRINTS" id="PR01035">
    <property type="entry name" value="TCRTETA"/>
</dbReference>
<keyword evidence="3" id="KW-1003">Cell membrane</keyword>
<feature type="transmembrane region" description="Helical" evidence="7">
    <location>
        <begin position="73"/>
        <end position="94"/>
    </location>
</feature>
<dbReference type="InterPro" id="IPR001958">
    <property type="entry name" value="Tet-R_TetA/multi-R_MdtG-like"/>
</dbReference>
<evidence type="ECO:0000256" key="3">
    <source>
        <dbReference type="ARBA" id="ARBA00022475"/>
    </source>
</evidence>